<proteinExistence type="predicted"/>
<evidence type="ECO:0000313" key="4">
    <source>
        <dbReference type="EMBL" id="GJE04571.1"/>
    </source>
</evidence>
<reference evidence="4" key="1">
    <citation type="journal article" date="2021" name="Front. Microbiol.">
        <title>Comprehensive Comparative Genomics and Phenotyping of Methylobacterium Species.</title>
        <authorList>
            <person name="Alessa O."/>
            <person name="Ogura Y."/>
            <person name="Fujitani Y."/>
            <person name="Takami H."/>
            <person name="Hayashi T."/>
            <person name="Sahin N."/>
            <person name="Tani A."/>
        </authorList>
    </citation>
    <scope>NUCLEOTIDE SEQUENCE</scope>
    <source>
        <strain evidence="4">DSM 17168</strain>
    </source>
</reference>
<dbReference type="Gene3D" id="3.40.50.1820">
    <property type="entry name" value="alpha/beta hydrolase"/>
    <property type="match status" value="2"/>
</dbReference>
<dbReference type="InterPro" id="IPR050955">
    <property type="entry name" value="Plant_Biomass_Hydrol_Est"/>
</dbReference>
<comment type="caution">
    <text evidence="4">The sequence shown here is derived from an EMBL/GenBank/DDBJ whole genome shotgun (WGS) entry which is preliminary data.</text>
</comment>
<gene>
    <name evidence="4" type="ORF">GMJLKIPL_6535</name>
</gene>
<keyword evidence="2" id="KW-0378">Hydrolase</keyword>
<dbReference type="PANTHER" id="PTHR43037:SF5">
    <property type="entry name" value="FERULOYL ESTERASE"/>
    <property type="match status" value="1"/>
</dbReference>
<feature type="signal peptide" evidence="3">
    <location>
        <begin position="1"/>
        <end position="22"/>
    </location>
</feature>
<evidence type="ECO:0000256" key="3">
    <source>
        <dbReference type="SAM" id="SignalP"/>
    </source>
</evidence>
<evidence type="ECO:0000256" key="2">
    <source>
        <dbReference type="ARBA" id="ARBA00022801"/>
    </source>
</evidence>
<dbReference type="RefSeq" id="WP_238241982.1">
    <property type="nucleotide sequence ID" value="NZ_BPQQ01000133.1"/>
</dbReference>
<dbReference type="SUPFAM" id="SSF53474">
    <property type="entry name" value="alpha/beta-Hydrolases"/>
    <property type="match status" value="1"/>
</dbReference>
<dbReference type="Proteomes" id="UP001055153">
    <property type="component" value="Unassembled WGS sequence"/>
</dbReference>
<name>A0ABQ4SMW3_9HYPH</name>
<accession>A0ABQ4SMW3</accession>
<protein>
    <recommendedName>
        <fullName evidence="6">Depolymerase</fullName>
    </recommendedName>
</protein>
<keyword evidence="1 3" id="KW-0732">Signal</keyword>
<evidence type="ECO:0008006" key="6">
    <source>
        <dbReference type="Google" id="ProtNLM"/>
    </source>
</evidence>
<dbReference type="InterPro" id="IPR029058">
    <property type="entry name" value="AB_hydrolase_fold"/>
</dbReference>
<feature type="chain" id="PRO_5045669229" description="Depolymerase" evidence="3">
    <location>
        <begin position="23"/>
        <end position="401"/>
    </location>
</feature>
<evidence type="ECO:0000313" key="5">
    <source>
        <dbReference type="Proteomes" id="UP001055153"/>
    </source>
</evidence>
<evidence type="ECO:0000256" key="1">
    <source>
        <dbReference type="ARBA" id="ARBA00022729"/>
    </source>
</evidence>
<sequence length="401" mass="42043">MRVSLSALLLCAIPCVPASALADDGRGLARGGDPAQVSISGVSSGAAMAVQYAVAYSASITAVGSIAGPSWGCAEGSLSRAVETCLCGRSPQAAKVEAARRLAELNQIDPLAAGRPQRLARAYVFHSPADRTVRPPAGQVSARFLAEFTGRAVAVDDGDPADGSDEAGHGIITPGPGHDACRVGEQGDDAGATFVRSCGREDNVGRMFHALFGDGSAYDPTRRAADIPEADLWRFDQGRLIAQVTAERPPVADDAALVPFWPITAYSTARRRNLDMAATGYLYVPPACRPAGSGCRVHIALHGCRQDPRHFALAAGYNNWAEHYRVIIVYPAIAPGTPLAGSACGTPIPEGLGYEPNPNGCWDWWGYLDSSYRPGRYLTRAAPQMRVIAGIVAAVTAPVPP</sequence>
<reference evidence="4" key="2">
    <citation type="submission" date="2021-08" db="EMBL/GenBank/DDBJ databases">
        <authorList>
            <person name="Tani A."/>
            <person name="Ola A."/>
            <person name="Ogura Y."/>
            <person name="Katsura K."/>
            <person name="Hayashi T."/>
        </authorList>
    </citation>
    <scope>NUCLEOTIDE SEQUENCE</scope>
    <source>
        <strain evidence="4">DSM 17168</strain>
    </source>
</reference>
<dbReference type="PANTHER" id="PTHR43037">
    <property type="entry name" value="UNNAMED PRODUCT-RELATED"/>
    <property type="match status" value="1"/>
</dbReference>
<dbReference type="EMBL" id="BPQQ01000133">
    <property type="protein sequence ID" value="GJE04571.1"/>
    <property type="molecule type" value="Genomic_DNA"/>
</dbReference>
<keyword evidence="5" id="KW-1185">Reference proteome</keyword>
<organism evidence="4 5">
    <name type="scientific">Methylobacterium isbiliense</name>
    <dbReference type="NCBI Taxonomy" id="315478"/>
    <lineage>
        <taxon>Bacteria</taxon>
        <taxon>Pseudomonadati</taxon>
        <taxon>Pseudomonadota</taxon>
        <taxon>Alphaproteobacteria</taxon>
        <taxon>Hyphomicrobiales</taxon>
        <taxon>Methylobacteriaceae</taxon>
        <taxon>Methylobacterium</taxon>
    </lineage>
</organism>